<evidence type="ECO:0000256" key="2">
    <source>
        <dbReference type="SAM" id="Phobius"/>
    </source>
</evidence>
<evidence type="ECO:0000313" key="3">
    <source>
        <dbReference type="EMBL" id="CDF89504.1"/>
    </source>
</evidence>
<organism evidence="3 4">
    <name type="scientific">Zygosaccharomyces bailii (strain CLIB 213 / ATCC 58445 / CBS 680 / BCRC 21525 / NBRC 1098 / NCYC 1416 / NRRL Y-2227)</name>
    <dbReference type="NCBI Taxonomy" id="1333698"/>
    <lineage>
        <taxon>Eukaryota</taxon>
        <taxon>Fungi</taxon>
        <taxon>Dikarya</taxon>
        <taxon>Ascomycota</taxon>
        <taxon>Saccharomycotina</taxon>
        <taxon>Saccharomycetes</taxon>
        <taxon>Saccharomycetales</taxon>
        <taxon>Saccharomycetaceae</taxon>
        <taxon>Zygosaccharomyces</taxon>
    </lineage>
</organism>
<dbReference type="AlphaFoldDB" id="A0A8J2T8W7"/>
<keyword evidence="2" id="KW-1133">Transmembrane helix</keyword>
<evidence type="ECO:0000313" key="4">
    <source>
        <dbReference type="Proteomes" id="UP000019375"/>
    </source>
</evidence>
<feature type="region of interest" description="Disordered" evidence="1">
    <location>
        <begin position="36"/>
        <end position="70"/>
    </location>
</feature>
<reference evidence="4" key="1">
    <citation type="journal article" date="2013" name="Genome Announc.">
        <title>Genome sequence of the food spoilage yeast Zygosaccharomyces bailii CLIB 213(T).</title>
        <authorList>
            <person name="Galeote V."/>
            <person name="Bigey F."/>
            <person name="Devillers H."/>
            <person name="Neuveglise C."/>
            <person name="Dequin S."/>
        </authorList>
    </citation>
    <scope>NUCLEOTIDE SEQUENCE [LARGE SCALE GENOMIC DNA]</scope>
    <source>
        <strain evidence="4">CLIB 213 / ATCC 58445 / CBS 680 / CCRC 21525 / NBRC 1098 / NCYC 1416 / NRRL Y-2227</strain>
    </source>
</reference>
<feature type="region of interest" description="Disordered" evidence="1">
    <location>
        <begin position="84"/>
        <end position="121"/>
    </location>
</feature>
<protein>
    <submittedName>
        <fullName evidence="3">ZYBA0S04-05842g1_1</fullName>
    </submittedName>
</protein>
<dbReference type="EMBL" id="HG316457">
    <property type="protein sequence ID" value="CDF89504.1"/>
    <property type="molecule type" value="Genomic_DNA"/>
</dbReference>
<feature type="compositionally biased region" description="Basic and acidic residues" evidence="1">
    <location>
        <begin position="100"/>
        <end position="121"/>
    </location>
</feature>
<proteinExistence type="predicted"/>
<gene>
    <name evidence="3" type="ORF">BN860_05842g</name>
</gene>
<keyword evidence="2" id="KW-0472">Membrane</keyword>
<dbReference type="OrthoDB" id="4092812at2759"/>
<sequence>MEFSSYLVVFTLVILFAVLLPTLSGIGSFKIDKNAKKATSKKPHSLQFKLKADGGSTGVSSTSRRPEYEIDSRTGLKRRVIGKYDEDPNSYDYDVDDLINEDKQEEEKNQGTHSKDYEEFV</sequence>
<feature type="compositionally biased region" description="Acidic residues" evidence="1">
    <location>
        <begin position="87"/>
        <end position="99"/>
    </location>
</feature>
<feature type="transmembrane region" description="Helical" evidence="2">
    <location>
        <begin position="6"/>
        <end position="27"/>
    </location>
</feature>
<name>A0A8J2T8W7_ZYGB2</name>
<accession>A0A8J2T8W7</accession>
<evidence type="ECO:0000256" key="1">
    <source>
        <dbReference type="SAM" id="MobiDB-lite"/>
    </source>
</evidence>
<dbReference type="Proteomes" id="UP000019375">
    <property type="component" value="Unassembled WGS sequence"/>
</dbReference>
<keyword evidence="4" id="KW-1185">Reference proteome</keyword>
<keyword evidence="2" id="KW-0812">Transmembrane</keyword>